<keyword evidence="2" id="KW-1185">Reference proteome</keyword>
<evidence type="ECO:0000313" key="2">
    <source>
        <dbReference type="Proteomes" id="UP000260351"/>
    </source>
</evidence>
<accession>A0A3E1KB98</accession>
<evidence type="ECO:0000313" key="1">
    <source>
        <dbReference type="EMBL" id="RFF31769.1"/>
    </source>
</evidence>
<gene>
    <name evidence="1" type="ORF">DZC52_03735</name>
</gene>
<organism evidence="1 2">
    <name type="scientific">Wenzhouxiangella sediminis</name>
    <dbReference type="NCBI Taxonomy" id="1792836"/>
    <lineage>
        <taxon>Bacteria</taxon>
        <taxon>Pseudomonadati</taxon>
        <taxon>Pseudomonadota</taxon>
        <taxon>Gammaproteobacteria</taxon>
        <taxon>Chromatiales</taxon>
        <taxon>Wenzhouxiangellaceae</taxon>
        <taxon>Wenzhouxiangella</taxon>
    </lineage>
</organism>
<sequence length="410" mass="44382">MCGFKPPWHCKDQEHRKDLVPMRILQTLLSFVLIAALSTEAEAQPSFNDAVMGYAYVNPAGSLQFDHLYQREGTDVVSLHPLTGVHTVQFHQVVPQGSFVPMASWAGSSTRGCTIRGYGFGLTPEFTTHRWATIHCFDENGNSLNVWHQVMLVDEGSANGNNTKLAFTDSQEALPSGNFLDLSNGSTHNPGGGSTTLTRLGTGQYHVTFNDLGAVMTHGATVQVIPYSVTEPRACRVDDWTLQFAGSNNARVRIHCRGLSGSGLVDSRFVVLLTSTEPSSSTAASAAFPGQSTAATTWTPVSGPDVHNPHGDVEMRWDPGPSGGSHQVRFQWPSDSEGGVVFASPVFESLHNCINSSPHRPSTESADYIYVNVVCLNNDGESSTSSFNLLLTEVSSQPLPDHIFSDRFEP</sequence>
<reference evidence="1 2" key="1">
    <citation type="submission" date="2018-08" db="EMBL/GenBank/DDBJ databases">
        <title>Wenzhouxiangella salilacus sp. nov., a novel bacterium isolated from a saline lake in Xinjiang Province, China.</title>
        <authorList>
            <person name="Han S."/>
        </authorList>
    </citation>
    <scope>NUCLEOTIDE SEQUENCE [LARGE SCALE GENOMIC DNA]</scope>
    <source>
        <strain evidence="1 2">XDB06</strain>
    </source>
</reference>
<comment type="caution">
    <text evidence="1">The sequence shown here is derived from an EMBL/GenBank/DDBJ whole genome shotgun (WGS) entry which is preliminary data.</text>
</comment>
<name>A0A3E1KB98_9GAMM</name>
<protein>
    <submittedName>
        <fullName evidence="1">Uncharacterized protein</fullName>
    </submittedName>
</protein>
<proteinExistence type="predicted"/>
<dbReference type="EMBL" id="QUZK01000016">
    <property type="protein sequence ID" value="RFF31769.1"/>
    <property type="molecule type" value="Genomic_DNA"/>
</dbReference>
<dbReference type="Proteomes" id="UP000260351">
    <property type="component" value="Unassembled WGS sequence"/>
</dbReference>
<dbReference type="AlphaFoldDB" id="A0A3E1KB98"/>